<feature type="transmembrane region" description="Helical" evidence="1">
    <location>
        <begin position="31"/>
        <end position="52"/>
    </location>
</feature>
<protein>
    <submittedName>
        <fullName evidence="2">Uncharacterized protein</fullName>
    </submittedName>
</protein>
<dbReference type="AlphaFoldDB" id="A0A814A8E9"/>
<dbReference type="OrthoDB" id="10041613at2759"/>
<dbReference type="EMBL" id="CAJNOJ010000035">
    <property type="protein sequence ID" value="CAF0908750.1"/>
    <property type="molecule type" value="Genomic_DNA"/>
</dbReference>
<organism evidence="2 3">
    <name type="scientific">Adineta ricciae</name>
    <name type="common">Rotifer</name>
    <dbReference type="NCBI Taxonomy" id="249248"/>
    <lineage>
        <taxon>Eukaryota</taxon>
        <taxon>Metazoa</taxon>
        <taxon>Spiralia</taxon>
        <taxon>Gnathifera</taxon>
        <taxon>Rotifera</taxon>
        <taxon>Eurotatoria</taxon>
        <taxon>Bdelloidea</taxon>
        <taxon>Adinetida</taxon>
        <taxon>Adinetidae</taxon>
        <taxon>Adineta</taxon>
    </lineage>
</organism>
<keyword evidence="1" id="KW-1133">Transmembrane helix</keyword>
<keyword evidence="1" id="KW-0812">Transmembrane</keyword>
<reference evidence="2" key="1">
    <citation type="submission" date="2021-02" db="EMBL/GenBank/DDBJ databases">
        <authorList>
            <person name="Nowell W R."/>
        </authorList>
    </citation>
    <scope>NUCLEOTIDE SEQUENCE</scope>
</reference>
<accession>A0A814A8E9</accession>
<sequence length="170" mass="19922">MIDGFEILNISFDRNHSIIKILLYHNKMNNVIPLFLLGVMLSSHGIAGQWYIMKKDYPSALMNYPNPGKRSIEEDRSSDDKKIDCSIPYSYMITYTDKTAWLLLCNDYQSPLGSTNDLSSVGNSIADKFYSSPRLISHERRTARSIPPYLYEQKDLFRRRRRRRRFLNSL</sequence>
<keyword evidence="1" id="KW-0472">Membrane</keyword>
<dbReference type="Proteomes" id="UP000663852">
    <property type="component" value="Unassembled WGS sequence"/>
</dbReference>
<evidence type="ECO:0000313" key="2">
    <source>
        <dbReference type="EMBL" id="CAF0908750.1"/>
    </source>
</evidence>
<comment type="caution">
    <text evidence="2">The sequence shown here is derived from an EMBL/GenBank/DDBJ whole genome shotgun (WGS) entry which is preliminary data.</text>
</comment>
<name>A0A814A8E9_ADIRI</name>
<evidence type="ECO:0000256" key="1">
    <source>
        <dbReference type="SAM" id="Phobius"/>
    </source>
</evidence>
<evidence type="ECO:0000313" key="3">
    <source>
        <dbReference type="Proteomes" id="UP000663852"/>
    </source>
</evidence>
<proteinExistence type="predicted"/>
<gene>
    <name evidence="2" type="ORF">EDS130_LOCUS10159</name>
</gene>